<accession>A0A9Q0KEZ9</accession>
<dbReference type="EMBL" id="JAMYWD010000006">
    <property type="protein sequence ID" value="KAJ4969129.1"/>
    <property type="molecule type" value="Genomic_DNA"/>
</dbReference>
<dbReference type="AlphaFoldDB" id="A0A9Q0KEZ9"/>
<proteinExistence type="predicted"/>
<gene>
    <name evidence="1" type="ORF">NE237_015830</name>
</gene>
<comment type="caution">
    <text evidence="1">The sequence shown here is derived from an EMBL/GenBank/DDBJ whole genome shotgun (WGS) entry which is preliminary data.</text>
</comment>
<reference evidence="1" key="1">
    <citation type="journal article" date="2023" name="Plant J.">
        <title>The genome of the king protea, Protea cynaroides.</title>
        <authorList>
            <person name="Chang J."/>
            <person name="Duong T.A."/>
            <person name="Schoeman C."/>
            <person name="Ma X."/>
            <person name="Roodt D."/>
            <person name="Barker N."/>
            <person name="Li Z."/>
            <person name="Van de Peer Y."/>
            <person name="Mizrachi E."/>
        </authorList>
    </citation>
    <scope>NUCLEOTIDE SEQUENCE</scope>
    <source>
        <tissue evidence="1">Young leaves</tissue>
    </source>
</reference>
<dbReference type="Gene3D" id="3.40.50.300">
    <property type="entry name" value="P-loop containing nucleotide triphosphate hydrolases"/>
    <property type="match status" value="1"/>
</dbReference>
<organism evidence="1 2">
    <name type="scientific">Protea cynaroides</name>
    <dbReference type="NCBI Taxonomy" id="273540"/>
    <lineage>
        <taxon>Eukaryota</taxon>
        <taxon>Viridiplantae</taxon>
        <taxon>Streptophyta</taxon>
        <taxon>Embryophyta</taxon>
        <taxon>Tracheophyta</taxon>
        <taxon>Spermatophyta</taxon>
        <taxon>Magnoliopsida</taxon>
        <taxon>Proteales</taxon>
        <taxon>Proteaceae</taxon>
        <taxon>Protea</taxon>
    </lineage>
</organism>
<dbReference type="InterPro" id="IPR027417">
    <property type="entry name" value="P-loop_NTPase"/>
</dbReference>
<evidence type="ECO:0000313" key="2">
    <source>
        <dbReference type="Proteomes" id="UP001141806"/>
    </source>
</evidence>
<protein>
    <submittedName>
        <fullName evidence="1">Uncharacterized protein</fullName>
    </submittedName>
</protein>
<evidence type="ECO:0000313" key="1">
    <source>
        <dbReference type="EMBL" id="KAJ4969129.1"/>
    </source>
</evidence>
<dbReference type="SUPFAM" id="SSF52540">
    <property type="entry name" value="P-loop containing nucleoside triphosphate hydrolases"/>
    <property type="match status" value="1"/>
</dbReference>
<keyword evidence="2" id="KW-1185">Reference proteome</keyword>
<sequence length="194" mass="21091">MVSSNFEFLFLWEVPSAELIVVAATVDKNRGGGGGRYARENLGYADYIKNMIIGAAQVINDAAQVDGAILVVSGVDGRMPLTKKQILLVKWIDIWFKLGKNYWETESCDRLVVGFGKKLESRSDEGIGLVMRIVGSFDRKLKVSGCDGFSVEADTDEDGVVGWSNGVVGPSVTFDGEFCVLRKEQGFVEGGLPI</sequence>
<dbReference type="Proteomes" id="UP001141806">
    <property type="component" value="Unassembled WGS sequence"/>
</dbReference>
<name>A0A9Q0KEZ9_9MAGN</name>